<name>A0A9N9KJZ1_9HELO</name>
<dbReference type="Proteomes" id="UP000696280">
    <property type="component" value="Unassembled WGS sequence"/>
</dbReference>
<evidence type="ECO:0000313" key="2">
    <source>
        <dbReference type="Proteomes" id="UP000696280"/>
    </source>
</evidence>
<dbReference type="AlphaFoldDB" id="A0A9N9KJZ1"/>
<dbReference type="EMBL" id="CAJVRL010000001">
    <property type="protein sequence ID" value="CAG8949034.1"/>
    <property type="molecule type" value="Genomic_DNA"/>
</dbReference>
<protein>
    <submittedName>
        <fullName evidence="1">Uncharacterized protein</fullName>
    </submittedName>
</protein>
<evidence type="ECO:0000313" key="1">
    <source>
        <dbReference type="EMBL" id="CAG8949034.1"/>
    </source>
</evidence>
<sequence length="76" mass="8598">MGTLWDANEERIREQEIGMLLFIFTPASANVYRAVVQITSTRAEERRYSYDAELGSIQGLDIKLQASEAPTHPDLL</sequence>
<proteinExistence type="predicted"/>
<comment type="caution">
    <text evidence="1">The sequence shown here is derived from an EMBL/GenBank/DDBJ whole genome shotgun (WGS) entry which is preliminary data.</text>
</comment>
<gene>
    <name evidence="1" type="ORF">HYFRA_00002162</name>
</gene>
<keyword evidence="2" id="KW-1185">Reference proteome</keyword>
<accession>A0A9N9KJZ1</accession>
<reference evidence="1" key="1">
    <citation type="submission" date="2021-07" db="EMBL/GenBank/DDBJ databases">
        <authorList>
            <person name="Durling M."/>
        </authorList>
    </citation>
    <scope>NUCLEOTIDE SEQUENCE</scope>
</reference>
<organism evidence="1 2">
    <name type="scientific">Hymenoscyphus fraxineus</name>
    <dbReference type="NCBI Taxonomy" id="746836"/>
    <lineage>
        <taxon>Eukaryota</taxon>
        <taxon>Fungi</taxon>
        <taxon>Dikarya</taxon>
        <taxon>Ascomycota</taxon>
        <taxon>Pezizomycotina</taxon>
        <taxon>Leotiomycetes</taxon>
        <taxon>Helotiales</taxon>
        <taxon>Helotiaceae</taxon>
        <taxon>Hymenoscyphus</taxon>
    </lineage>
</organism>